<keyword evidence="5" id="KW-0734">Signal transduction inhibitor</keyword>
<dbReference type="PANTHER" id="PTHR16514">
    <property type="entry name" value="LOW DENSITY LIPOPROTEIN RECEPTOR CLASS A DOMAIN-CONTAINING 4A"/>
    <property type="match status" value="1"/>
</dbReference>
<dbReference type="EMBL" id="VIIS01001891">
    <property type="protein sequence ID" value="KAF0291306.1"/>
    <property type="molecule type" value="Genomic_DNA"/>
</dbReference>
<dbReference type="GO" id="GO:0031901">
    <property type="term" value="C:early endosome membrane"/>
    <property type="evidence" value="ECO:0007669"/>
    <property type="project" value="UniProtKB-SubCell"/>
</dbReference>
<reference evidence="9 10" key="1">
    <citation type="submission" date="2019-07" db="EMBL/GenBank/DDBJ databases">
        <title>Draft genome assembly of a fouling barnacle, Amphibalanus amphitrite (Darwin, 1854): The first reference genome for Thecostraca.</title>
        <authorList>
            <person name="Kim W."/>
        </authorList>
    </citation>
    <scope>NUCLEOTIDE SEQUENCE [LARGE SCALE GENOMIC DNA]</scope>
    <source>
        <strain evidence="9">SNU_AA5</strain>
        <tissue evidence="9">Soma without cirri and trophi</tissue>
    </source>
</reference>
<evidence type="ECO:0000313" key="9">
    <source>
        <dbReference type="EMBL" id="KAF0291306.1"/>
    </source>
</evidence>
<dbReference type="PANTHER" id="PTHR16514:SF3">
    <property type="entry name" value="LOW-DENSITY LIPOPROTEIN RECEPTOR CLASS A DOMAIN-CONTAINING PROTEIN 4-LIKE ISOFORM X1"/>
    <property type="match status" value="1"/>
</dbReference>
<gene>
    <name evidence="9" type="ORF">FJT64_010567</name>
</gene>
<sequence>MVVSVAAILVMAVLLAVLCVCLLGPRLLRLAADLCPCDLPMPLAPSGAHIPSGCRRSQADRGALEGCLMCDRGAAALTEQRRTLALSAQRDSELGLPPALPLPDGEEFPHSVNHIHIRTAEQEKEIYQAYIRPPPNRTIVGRQPSPSAVTSPSTPTAAVCARRPAASGAKSRPLTLESCQRRRLATDLPPGGGVRPARRASGRLAARAAAAAAGLFSRQR</sequence>
<keyword evidence="7" id="KW-1133">Transmembrane helix</keyword>
<comment type="similarity">
    <text evidence="3">Belongs to the PMEPA1 family.</text>
</comment>
<name>A0A6A4V9Q2_AMPAM</name>
<proteinExistence type="inferred from homology"/>
<dbReference type="AlphaFoldDB" id="A0A6A4V9Q2"/>
<evidence type="ECO:0000313" key="10">
    <source>
        <dbReference type="Proteomes" id="UP000440578"/>
    </source>
</evidence>
<evidence type="ECO:0000256" key="5">
    <source>
        <dbReference type="ARBA" id="ARBA00022700"/>
    </source>
</evidence>
<comment type="caution">
    <text evidence="9">The sequence shown here is derived from an EMBL/GenBank/DDBJ whole genome shotgun (WGS) entry which is preliminary data.</text>
</comment>
<dbReference type="GO" id="GO:0009968">
    <property type="term" value="P:negative regulation of signal transduction"/>
    <property type="evidence" value="ECO:0007669"/>
    <property type="project" value="UniProtKB-KW"/>
</dbReference>
<evidence type="ECO:0000256" key="2">
    <source>
        <dbReference type="ARBA" id="ARBA00004190"/>
    </source>
</evidence>
<evidence type="ECO:0000256" key="3">
    <source>
        <dbReference type="ARBA" id="ARBA00009908"/>
    </source>
</evidence>
<organism evidence="9 10">
    <name type="scientific">Amphibalanus amphitrite</name>
    <name type="common">Striped barnacle</name>
    <name type="synonym">Balanus amphitrite</name>
    <dbReference type="NCBI Taxonomy" id="1232801"/>
    <lineage>
        <taxon>Eukaryota</taxon>
        <taxon>Metazoa</taxon>
        <taxon>Ecdysozoa</taxon>
        <taxon>Arthropoda</taxon>
        <taxon>Crustacea</taxon>
        <taxon>Multicrustacea</taxon>
        <taxon>Cirripedia</taxon>
        <taxon>Thoracica</taxon>
        <taxon>Thoracicalcarea</taxon>
        <taxon>Balanomorpha</taxon>
        <taxon>Balanoidea</taxon>
        <taxon>Balanidae</taxon>
        <taxon>Amphibalaninae</taxon>
        <taxon>Amphibalanus</taxon>
    </lineage>
</organism>
<protein>
    <submittedName>
        <fullName evidence="9">Uncharacterized protein</fullName>
    </submittedName>
</protein>
<evidence type="ECO:0000256" key="4">
    <source>
        <dbReference type="ARBA" id="ARBA00022692"/>
    </source>
</evidence>
<dbReference type="GO" id="GO:0070412">
    <property type="term" value="F:R-SMAD binding"/>
    <property type="evidence" value="ECO:0007669"/>
    <property type="project" value="InterPro"/>
</dbReference>
<dbReference type="GO" id="GO:0000139">
    <property type="term" value="C:Golgi membrane"/>
    <property type="evidence" value="ECO:0007669"/>
    <property type="project" value="TreeGrafter"/>
</dbReference>
<keyword evidence="8" id="KW-0472">Membrane</keyword>
<evidence type="ECO:0000256" key="6">
    <source>
        <dbReference type="ARBA" id="ARBA00022753"/>
    </source>
</evidence>
<keyword evidence="10" id="KW-1185">Reference proteome</keyword>
<accession>A0A6A4V9Q2</accession>
<evidence type="ECO:0000256" key="1">
    <source>
        <dbReference type="ARBA" id="ARBA00004146"/>
    </source>
</evidence>
<evidence type="ECO:0000256" key="8">
    <source>
        <dbReference type="ARBA" id="ARBA00023136"/>
    </source>
</evidence>
<keyword evidence="4" id="KW-0812">Transmembrane</keyword>
<comment type="subcellular location">
    <subcellularLocation>
        <location evidence="1">Early endosome membrane</location>
    </subcellularLocation>
    <subcellularLocation>
        <location evidence="2">Endosome membrane</location>
        <topology evidence="2">Single-pass membrane protein</topology>
    </subcellularLocation>
</comment>
<evidence type="ECO:0000256" key="7">
    <source>
        <dbReference type="ARBA" id="ARBA00022989"/>
    </source>
</evidence>
<dbReference type="InterPro" id="IPR043445">
    <property type="entry name" value="TMEPAI/LRAD4"/>
</dbReference>
<dbReference type="Proteomes" id="UP000440578">
    <property type="component" value="Unassembled WGS sequence"/>
</dbReference>
<keyword evidence="6" id="KW-0967">Endosome</keyword>
<dbReference type="OrthoDB" id="6378300at2759"/>